<dbReference type="Pfam" id="PF14223">
    <property type="entry name" value="Retrotran_gag_2"/>
    <property type="match status" value="1"/>
</dbReference>
<evidence type="ECO:0000313" key="1">
    <source>
        <dbReference type="EMBL" id="KAG6700164.1"/>
    </source>
</evidence>
<accession>A0A922JD57</accession>
<proteinExistence type="predicted"/>
<name>A0A922JD57_CARIL</name>
<evidence type="ECO:0000313" key="2">
    <source>
        <dbReference type="Proteomes" id="UP000811246"/>
    </source>
</evidence>
<sequence length="147" mass="16871">MDSIGWFNNFGIALLNQSNYKIWKSCMGSYLVGEDLWEVVGGCEVNPLKITLENTDALKKWSTTNAKVESILKRSLSHGKFEHILWCKFVAEIWTTIDGLFNKKDMARLQLLENKLANTTQEDLSISQFFFKMKIFSLNPKEPISEA</sequence>
<organism evidence="1 2">
    <name type="scientific">Carya illinoinensis</name>
    <name type="common">Pecan</name>
    <dbReference type="NCBI Taxonomy" id="32201"/>
    <lineage>
        <taxon>Eukaryota</taxon>
        <taxon>Viridiplantae</taxon>
        <taxon>Streptophyta</taxon>
        <taxon>Embryophyta</taxon>
        <taxon>Tracheophyta</taxon>
        <taxon>Spermatophyta</taxon>
        <taxon>Magnoliopsida</taxon>
        <taxon>eudicotyledons</taxon>
        <taxon>Gunneridae</taxon>
        <taxon>Pentapetalae</taxon>
        <taxon>rosids</taxon>
        <taxon>fabids</taxon>
        <taxon>Fagales</taxon>
        <taxon>Juglandaceae</taxon>
        <taxon>Carya</taxon>
    </lineage>
</organism>
<gene>
    <name evidence="1" type="ORF">I3842_08G099300</name>
</gene>
<dbReference type="PANTHER" id="PTHR47481:SF36">
    <property type="entry name" value="CCHC-TYPE DOMAIN-CONTAINING PROTEIN"/>
    <property type="match status" value="1"/>
</dbReference>
<dbReference type="Proteomes" id="UP000811246">
    <property type="component" value="Chromosome 8"/>
</dbReference>
<evidence type="ECO:0008006" key="3">
    <source>
        <dbReference type="Google" id="ProtNLM"/>
    </source>
</evidence>
<dbReference type="PANTHER" id="PTHR47481">
    <property type="match status" value="1"/>
</dbReference>
<dbReference type="EMBL" id="CM031832">
    <property type="protein sequence ID" value="KAG6700164.1"/>
    <property type="molecule type" value="Genomic_DNA"/>
</dbReference>
<dbReference type="AlphaFoldDB" id="A0A922JD57"/>
<reference evidence="1" key="1">
    <citation type="submission" date="2021-01" db="EMBL/GenBank/DDBJ databases">
        <authorList>
            <person name="Lovell J.T."/>
            <person name="Bentley N."/>
            <person name="Bhattarai G."/>
            <person name="Jenkins J.W."/>
            <person name="Sreedasyam A."/>
            <person name="Alarcon Y."/>
            <person name="Bock C."/>
            <person name="Boston L."/>
            <person name="Carlson J."/>
            <person name="Cervantes K."/>
            <person name="Clermont K."/>
            <person name="Krom N."/>
            <person name="Kubenka K."/>
            <person name="Mamidi S."/>
            <person name="Mattison C."/>
            <person name="Monteros M."/>
            <person name="Pisani C."/>
            <person name="Plott C."/>
            <person name="Rajasekar S."/>
            <person name="Rhein H.S."/>
            <person name="Rohla C."/>
            <person name="Song M."/>
            <person name="Hilaire R.S."/>
            <person name="Shu S."/>
            <person name="Wells L."/>
            <person name="Wang X."/>
            <person name="Webber J."/>
            <person name="Heerema R.J."/>
            <person name="Klein P."/>
            <person name="Conner P."/>
            <person name="Grauke L."/>
            <person name="Grimwood J."/>
            <person name="Schmutz J."/>
            <person name="Randall J.J."/>
        </authorList>
    </citation>
    <scope>NUCLEOTIDE SEQUENCE</scope>
    <source>
        <tissue evidence="1">Leaf</tissue>
    </source>
</reference>
<comment type="caution">
    <text evidence="1">The sequence shown here is derived from an EMBL/GenBank/DDBJ whole genome shotgun (WGS) entry which is preliminary data.</text>
</comment>
<protein>
    <recommendedName>
        <fullName evidence="3">DUF4219 domain-containing protein</fullName>
    </recommendedName>
</protein>